<keyword evidence="1" id="KW-0694">RNA-binding</keyword>
<sequence length="277" mass="31089">MLSYQHGFHAGNFADVHKHLTLVLLLQALNRKAKPWSYLETHGGRAQYDLHGDQAAKTGEFQQGIARLWRQSVPEAVQPYLEQVEAVNGKALQHYPGSPLIAAQMARDADQISVMELHPAEAEALKQVFRQDGRVAVHHRDGYEGVLSLLPPKPNRGVVLIDPAYEVKQEYQQLVRFVSKAIKRWPNGCFAIWYPLLPAGLWQKMKSELAASGIRNILCSELEMAAAEGERGMYGSGMLVINPPWQLDATLGQVSPWLQATLQQGEGRWRVEWLVPE</sequence>
<dbReference type="OrthoDB" id="9791274at2"/>
<evidence type="ECO:0000313" key="3">
    <source>
        <dbReference type="Proteomes" id="UP000242469"/>
    </source>
</evidence>
<dbReference type="GO" id="GO:0036307">
    <property type="term" value="F:23S rRNA (adenine(2030)-N(6))-methyltransferase activity"/>
    <property type="evidence" value="ECO:0007669"/>
    <property type="project" value="UniProtKB-UniRule"/>
</dbReference>
<dbReference type="HAMAP" id="MF_00934">
    <property type="entry name" value="23SrRNA_methyltr_J"/>
    <property type="match status" value="1"/>
</dbReference>
<dbReference type="GO" id="GO:0070475">
    <property type="term" value="P:rRNA base methylation"/>
    <property type="evidence" value="ECO:0007669"/>
    <property type="project" value="UniProtKB-UniRule"/>
</dbReference>
<comment type="subunit">
    <text evidence="1">Monomer.</text>
</comment>
<dbReference type="Pfam" id="PF04378">
    <property type="entry name" value="RsmJ"/>
    <property type="match status" value="1"/>
</dbReference>
<keyword evidence="3" id="KW-1185">Reference proteome</keyword>
<dbReference type="RefSeq" id="WP_091827924.1">
    <property type="nucleotide sequence ID" value="NZ_FNRJ01000022.1"/>
</dbReference>
<dbReference type="InterPro" id="IPR029063">
    <property type="entry name" value="SAM-dependent_MTases_sf"/>
</dbReference>
<feature type="binding site" evidence="1">
    <location>
        <position position="19"/>
    </location>
    <ligand>
        <name>S-adenosyl-L-methionine</name>
        <dbReference type="ChEBI" id="CHEBI:59789"/>
    </ligand>
</feature>
<comment type="similarity">
    <text evidence="1">Belongs to the RlmJ family.</text>
</comment>
<evidence type="ECO:0000256" key="1">
    <source>
        <dbReference type="HAMAP-Rule" id="MF_00934"/>
    </source>
</evidence>
<keyword evidence="1 2" id="KW-0489">Methyltransferase</keyword>
<dbReference type="GO" id="GO:0003723">
    <property type="term" value="F:RNA binding"/>
    <property type="evidence" value="ECO:0007669"/>
    <property type="project" value="UniProtKB-UniRule"/>
</dbReference>
<feature type="binding site" evidence="1">
    <location>
        <position position="116"/>
    </location>
    <ligand>
        <name>S-adenosyl-L-methionine</name>
        <dbReference type="ChEBI" id="CHEBI:59789"/>
    </ligand>
</feature>
<dbReference type="SUPFAM" id="SSF53335">
    <property type="entry name" value="S-adenosyl-L-methionine-dependent methyltransferases"/>
    <property type="match status" value="1"/>
</dbReference>
<accession>A0A1H4GZ78</accession>
<feature type="binding site" evidence="1">
    <location>
        <begin position="141"/>
        <end position="142"/>
    </location>
    <ligand>
        <name>S-adenosyl-L-methionine</name>
        <dbReference type="ChEBI" id="CHEBI:59789"/>
    </ligand>
</feature>
<dbReference type="EMBL" id="FNRJ01000022">
    <property type="protein sequence ID" value="SEB14410.1"/>
    <property type="molecule type" value="Genomic_DNA"/>
</dbReference>
<gene>
    <name evidence="1" type="primary">rlmJ</name>
    <name evidence="2" type="ORF">SAMN02745729_12226</name>
</gene>
<feature type="binding site" evidence="1">
    <location>
        <position position="162"/>
    </location>
    <ligand>
        <name>S-adenosyl-L-methionine</name>
        <dbReference type="ChEBI" id="CHEBI:59789"/>
    </ligand>
</feature>
<feature type="site" description="Interaction with substrate rRNA" evidence="1">
    <location>
        <position position="4"/>
    </location>
</feature>
<dbReference type="EC" id="2.1.1.266" evidence="1"/>
<name>A0A1H4GZ78_9GAMM</name>
<dbReference type="AlphaFoldDB" id="A0A1H4GZ78"/>
<dbReference type="Proteomes" id="UP000242469">
    <property type="component" value="Unassembled WGS sequence"/>
</dbReference>
<organism evidence="2 3">
    <name type="scientific">Marinobacterium iners DSM 11526</name>
    <dbReference type="NCBI Taxonomy" id="1122198"/>
    <lineage>
        <taxon>Bacteria</taxon>
        <taxon>Pseudomonadati</taxon>
        <taxon>Pseudomonadota</taxon>
        <taxon>Gammaproteobacteria</taxon>
        <taxon>Oceanospirillales</taxon>
        <taxon>Oceanospirillaceae</taxon>
        <taxon>Marinobacterium</taxon>
    </lineage>
</organism>
<protein>
    <recommendedName>
        <fullName evidence="1">Ribosomal RNA large subunit methyltransferase J</fullName>
        <ecNumber evidence="1">2.1.1.266</ecNumber>
    </recommendedName>
    <alternativeName>
        <fullName evidence="1">23S rRNA (adenine(2030)-N6)-methyltransferase</fullName>
    </alternativeName>
    <alternativeName>
        <fullName evidence="1">23S rRNA m6A2030 methyltransferase</fullName>
    </alternativeName>
</protein>
<feature type="active site" description="Proton acceptor" evidence="1">
    <location>
        <position position="162"/>
    </location>
</feature>
<evidence type="ECO:0000313" key="2">
    <source>
        <dbReference type="EMBL" id="SEB14410.1"/>
    </source>
</evidence>
<keyword evidence="1" id="KW-0698">rRNA processing</keyword>
<reference evidence="3" key="1">
    <citation type="submission" date="2016-10" db="EMBL/GenBank/DDBJ databases">
        <authorList>
            <person name="Varghese N."/>
            <person name="Submissions S."/>
        </authorList>
    </citation>
    <scope>NUCLEOTIDE SEQUENCE [LARGE SCALE GENOMIC DNA]</scope>
    <source>
        <strain evidence="3">DSM 11526</strain>
    </source>
</reference>
<dbReference type="STRING" id="1122198.SAMN02745729_12226"/>
<dbReference type="PANTHER" id="PTHR37426:SF1">
    <property type="entry name" value="RIBOSOMAL RNA LARGE SUBUNIT METHYLTRANSFERASE J"/>
    <property type="match status" value="1"/>
</dbReference>
<dbReference type="InterPro" id="IPR007473">
    <property type="entry name" value="RlmJ"/>
</dbReference>
<dbReference type="PANTHER" id="PTHR37426">
    <property type="entry name" value="RIBOSOMAL RNA LARGE SUBUNIT METHYLTRANSFERASE J"/>
    <property type="match status" value="1"/>
</dbReference>
<keyword evidence="1" id="KW-0949">S-adenosyl-L-methionine</keyword>
<dbReference type="Gene3D" id="3.40.50.150">
    <property type="entry name" value="Vaccinia Virus protein VP39"/>
    <property type="match status" value="1"/>
</dbReference>
<feature type="binding site" evidence="1">
    <location>
        <position position="42"/>
    </location>
    <ligand>
        <name>S-adenosyl-L-methionine</name>
        <dbReference type="ChEBI" id="CHEBI:59789"/>
    </ligand>
</feature>
<proteinExistence type="inferred from homology"/>
<comment type="catalytic activity">
    <reaction evidence="1">
        <text>adenosine(2030) in 23S rRNA + S-adenosyl-L-methionine = N(6)-methyladenosine(2030) in 23S rRNA + S-adenosyl-L-homocysteine + H(+)</text>
        <dbReference type="Rhea" id="RHEA:43736"/>
        <dbReference type="Rhea" id="RHEA-COMP:10668"/>
        <dbReference type="Rhea" id="RHEA-COMP:10669"/>
        <dbReference type="ChEBI" id="CHEBI:15378"/>
        <dbReference type="ChEBI" id="CHEBI:57856"/>
        <dbReference type="ChEBI" id="CHEBI:59789"/>
        <dbReference type="ChEBI" id="CHEBI:74411"/>
        <dbReference type="ChEBI" id="CHEBI:74449"/>
        <dbReference type="EC" id="2.1.1.266"/>
    </reaction>
</comment>
<dbReference type="GO" id="GO:0005829">
    <property type="term" value="C:cytosol"/>
    <property type="evidence" value="ECO:0007669"/>
    <property type="project" value="TreeGrafter"/>
</dbReference>
<comment type="function">
    <text evidence="1">Specifically methylates the adenine in position 2030 of 23S rRNA.</text>
</comment>
<feature type="binding site" evidence="1">
    <location>
        <position position="98"/>
    </location>
    <ligand>
        <name>S-adenosyl-L-methionine</name>
        <dbReference type="ChEBI" id="CHEBI:59789"/>
    </ligand>
</feature>
<keyword evidence="1 2" id="KW-0808">Transferase</keyword>